<dbReference type="Gene3D" id="3.60.15.10">
    <property type="entry name" value="Ribonuclease Z/Hydroxyacylglutathione hydrolase-like"/>
    <property type="match status" value="1"/>
</dbReference>
<evidence type="ECO:0000256" key="1">
    <source>
        <dbReference type="ARBA" id="ARBA00007749"/>
    </source>
</evidence>
<protein>
    <submittedName>
        <fullName evidence="6">MBL fold metallo-hydrolase</fullName>
    </submittedName>
</protein>
<evidence type="ECO:0000256" key="3">
    <source>
        <dbReference type="ARBA" id="ARBA00022801"/>
    </source>
</evidence>
<dbReference type="PANTHER" id="PTHR42978:SF6">
    <property type="entry name" value="QUORUM-QUENCHING LACTONASE YTNP-RELATED"/>
    <property type="match status" value="1"/>
</dbReference>
<dbReference type="InterPro" id="IPR036866">
    <property type="entry name" value="RibonucZ/Hydroxyglut_hydro"/>
</dbReference>
<organism evidence="6">
    <name type="scientific">Streptomyces sp. NBC_00119</name>
    <dbReference type="NCBI Taxonomy" id="2975659"/>
    <lineage>
        <taxon>Bacteria</taxon>
        <taxon>Bacillati</taxon>
        <taxon>Actinomycetota</taxon>
        <taxon>Actinomycetes</taxon>
        <taxon>Kitasatosporales</taxon>
        <taxon>Streptomycetaceae</taxon>
        <taxon>Streptomyces</taxon>
    </lineage>
</organism>
<dbReference type="SMART" id="SM00849">
    <property type="entry name" value="Lactamase_B"/>
    <property type="match status" value="1"/>
</dbReference>
<dbReference type="SUPFAM" id="SSF56281">
    <property type="entry name" value="Metallo-hydrolase/oxidoreductase"/>
    <property type="match status" value="1"/>
</dbReference>
<dbReference type="Pfam" id="PF00753">
    <property type="entry name" value="Lactamase_B"/>
    <property type="match status" value="1"/>
</dbReference>
<dbReference type="InterPro" id="IPR001279">
    <property type="entry name" value="Metallo-B-lactamas"/>
</dbReference>
<name>A0AAU1U939_9ACTN</name>
<dbReference type="EMBL" id="CP108195">
    <property type="protein sequence ID" value="WTS14067.1"/>
    <property type="molecule type" value="Genomic_DNA"/>
</dbReference>
<evidence type="ECO:0000259" key="5">
    <source>
        <dbReference type="SMART" id="SM00849"/>
    </source>
</evidence>
<evidence type="ECO:0000256" key="2">
    <source>
        <dbReference type="ARBA" id="ARBA00022723"/>
    </source>
</evidence>
<gene>
    <name evidence="6" type="ORF">OHU69_25265</name>
</gene>
<keyword evidence="2" id="KW-0479">Metal-binding</keyword>
<dbReference type="AlphaFoldDB" id="A0AAU1U939"/>
<evidence type="ECO:0000313" key="6">
    <source>
        <dbReference type="EMBL" id="WTS14067.1"/>
    </source>
</evidence>
<keyword evidence="4" id="KW-0862">Zinc</keyword>
<dbReference type="GO" id="GO:0046872">
    <property type="term" value="F:metal ion binding"/>
    <property type="evidence" value="ECO:0007669"/>
    <property type="project" value="UniProtKB-KW"/>
</dbReference>
<sequence>MNDRRLRRPSAVCSVQVGDLKVSYVPDGAMLFKPPEPPRAGLGAAYLNDTAHLVANTGGLLVQSDGRALLIDAGFGPHSVPEDPDHPYIGAVHGGSLLDNLARLGARPDEIEVVAFTHLHRDHIGWACADPPVFTAAAFAVPKSEWENRHQVPGLTAGALAALERRLRLVVPGEEIFPGVQTLALPGHTAGHTGFTITSRGRRLLAFGDALHSPLQVRHPEWFTVSEGDPAQTERHRRRLISELQQPGTLGFGIHFADVVFGQVVPDGAGEGADWLPV</sequence>
<accession>A0AAU1U939</accession>
<feature type="domain" description="Metallo-beta-lactamase" evidence="5">
    <location>
        <begin position="56"/>
        <end position="255"/>
    </location>
</feature>
<dbReference type="GO" id="GO:0016787">
    <property type="term" value="F:hydrolase activity"/>
    <property type="evidence" value="ECO:0007669"/>
    <property type="project" value="UniProtKB-KW"/>
</dbReference>
<dbReference type="PANTHER" id="PTHR42978">
    <property type="entry name" value="QUORUM-QUENCHING LACTONASE YTNP-RELATED-RELATED"/>
    <property type="match status" value="1"/>
</dbReference>
<keyword evidence="3" id="KW-0378">Hydrolase</keyword>
<comment type="similarity">
    <text evidence="1">Belongs to the metallo-beta-lactamase superfamily.</text>
</comment>
<proteinExistence type="inferred from homology"/>
<reference evidence="6" key="1">
    <citation type="submission" date="2022-10" db="EMBL/GenBank/DDBJ databases">
        <title>The complete genomes of actinobacterial strains from the NBC collection.</title>
        <authorList>
            <person name="Joergensen T.S."/>
            <person name="Alvarez Arevalo M."/>
            <person name="Sterndorff E.B."/>
            <person name="Faurdal D."/>
            <person name="Vuksanovic O."/>
            <person name="Mourched A.-S."/>
            <person name="Charusanti P."/>
            <person name="Shaw S."/>
            <person name="Blin K."/>
            <person name="Weber T."/>
        </authorList>
    </citation>
    <scope>NUCLEOTIDE SEQUENCE</scope>
    <source>
        <strain evidence="6">NBC_00119</strain>
    </source>
</reference>
<evidence type="ECO:0000256" key="4">
    <source>
        <dbReference type="ARBA" id="ARBA00022833"/>
    </source>
</evidence>
<dbReference type="InterPro" id="IPR051013">
    <property type="entry name" value="MBL_superfamily_lactonases"/>
</dbReference>